<evidence type="ECO:0000256" key="3">
    <source>
        <dbReference type="ARBA" id="ARBA00022449"/>
    </source>
</evidence>
<evidence type="ECO:0000256" key="11">
    <source>
        <dbReference type="SAM" id="Phobius"/>
    </source>
</evidence>
<sequence>MFWAVLVALLAGKLLGVAGAIAVTVGCKLGHLPAEVRPAHVLGLGCIAGLGFTVALLVTDLAFTDTDMIQHTKIGIFAASLLAALAAATTLATIDRQNRSTTSTSVQR</sequence>
<evidence type="ECO:0000256" key="8">
    <source>
        <dbReference type="ARBA" id="ARBA00023065"/>
    </source>
</evidence>
<keyword evidence="5 11" id="KW-0812">Transmembrane</keyword>
<feature type="transmembrane region" description="Helical" evidence="11">
    <location>
        <begin position="74"/>
        <end position="94"/>
    </location>
</feature>
<dbReference type="Pfam" id="PF06965">
    <property type="entry name" value="Na_H_antiport_1"/>
    <property type="match status" value="1"/>
</dbReference>
<keyword evidence="8" id="KW-0406">Ion transport</keyword>
<feature type="transmembrane region" description="Helical" evidence="11">
    <location>
        <begin position="38"/>
        <end position="62"/>
    </location>
</feature>
<dbReference type="AlphaFoldDB" id="A0A7I7X9Y8"/>
<evidence type="ECO:0000256" key="2">
    <source>
        <dbReference type="ARBA" id="ARBA00022448"/>
    </source>
</evidence>
<evidence type="ECO:0000256" key="10">
    <source>
        <dbReference type="ARBA" id="ARBA00023201"/>
    </source>
</evidence>
<proteinExistence type="predicted"/>
<protein>
    <recommendedName>
        <fullName evidence="14">Na(+)/H(+) antiporter NhaA</fullName>
    </recommendedName>
</protein>
<evidence type="ECO:0000256" key="5">
    <source>
        <dbReference type="ARBA" id="ARBA00022692"/>
    </source>
</evidence>
<keyword evidence="4" id="KW-1003">Cell membrane</keyword>
<keyword evidence="13" id="KW-1185">Reference proteome</keyword>
<evidence type="ECO:0000256" key="4">
    <source>
        <dbReference type="ARBA" id="ARBA00022475"/>
    </source>
</evidence>
<dbReference type="KEGG" id="mhib:MHIB_35760"/>
<dbReference type="InterPro" id="IPR023171">
    <property type="entry name" value="Na/H_antiporter_dom_sf"/>
</dbReference>
<dbReference type="GO" id="GO:0015385">
    <property type="term" value="F:sodium:proton antiporter activity"/>
    <property type="evidence" value="ECO:0007669"/>
    <property type="project" value="TreeGrafter"/>
</dbReference>
<dbReference type="PANTHER" id="PTHR30341:SF0">
    <property type="entry name" value="NA(+)_H(+) ANTIPORTER NHAA"/>
    <property type="match status" value="1"/>
</dbReference>
<dbReference type="InterPro" id="IPR004670">
    <property type="entry name" value="NhaA"/>
</dbReference>
<keyword evidence="3" id="KW-0050">Antiport</keyword>
<reference evidence="12 13" key="1">
    <citation type="journal article" date="2019" name="Emerg. Microbes Infect.">
        <title>Comprehensive subspecies identification of 175 nontuberculous mycobacteria species based on 7547 genomic profiles.</title>
        <authorList>
            <person name="Matsumoto Y."/>
            <person name="Kinjo T."/>
            <person name="Motooka D."/>
            <person name="Nabeya D."/>
            <person name="Jung N."/>
            <person name="Uechi K."/>
            <person name="Horii T."/>
            <person name="Iida T."/>
            <person name="Fujita J."/>
            <person name="Nakamura S."/>
        </authorList>
    </citation>
    <scope>NUCLEOTIDE SEQUENCE [LARGE SCALE GENOMIC DNA]</scope>
    <source>
        <strain evidence="12 13">JCM 13571</strain>
    </source>
</reference>
<dbReference type="Proteomes" id="UP000467260">
    <property type="component" value="Chromosome"/>
</dbReference>
<evidence type="ECO:0000256" key="6">
    <source>
        <dbReference type="ARBA" id="ARBA00022989"/>
    </source>
</evidence>
<evidence type="ECO:0000313" key="12">
    <source>
        <dbReference type="EMBL" id="BBZ25158.1"/>
    </source>
</evidence>
<keyword evidence="2" id="KW-0813">Transport</keyword>
<evidence type="ECO:0008006" key="14">
    <source>
        <dbReference type="Google" id="ProtNLM"/>
    </source>
</evidence>
<name>A0A7I7X9Y8_9MYCO</name>
<dbReference type="Gene3D" id="1.20.1530.10">
    <property type="entry name" value="Na+/H+ antiporter like domain"/>
    <property type="match status" value="1"/>
</dbReference>
<evidence type="ECO:0000256" key="9">
    <source>
        <dbReference type="ARBA" id="ARBA00023136"/>
    </source>
</evidence>
<dbReference type="EMBL" id="AP022609">
    <property type="protein sequence ID" value="BBZ25158.1"/>
    <property type="molecule type" value="Genomic_DNA"/>
</dbReference>
<keyword evidence="7" id="KW-0915">Sodium</keyword>
<keyword evidence="9 11" id="KW-0472">Membrane</keyword>
<keyword evidence="6 11" id="KW-1133">Transmembrane helix</keyword>
<comment type="subcellular location">
    <subcellularLocation>
        <location evidence="1">Cell inner membrane</location>
        <topology evidence="1">Multi-pass membrane protein</topology>
    </subcellularLocation>
</comment>
<evidence type="ECO:0000256" key="7">
    <source>
        <dbReference type="ARBA" id="ARBA00023053"/>
    </source>
</evidence>
<keyword evidence="10" id="KW-0739">Sodium transport</keyword>
<organism evidence="12 13">
    <name type="scientific">Mycolicibacter hiberniae</name>
    <dbReference type="NCBI Taxonomy" id="29314"/>
    <lineage>
        <taxon>Bacteria</taxon>
        <taxon>Bacillati</taxon>
        <taxon>Actinomycetota</taxon>
        <taxon>Actinomycetes</taxon>
        <taxon>Mycobacteriales</taxon>
        <taxon>Mycobacteriaceae</taxon>
        <taxon>Mycolicibacter</taxon>
    </lineage>
</organism>
<dbReference type="GO" id="GO:0005886">
    <property type="term" value="C:plasma membrane"/>
    <property type="evidence" value="ECO:0007669"/>
    <property type="project" value="UniProtKB-SubCell"/>
</dbReference>
<dbReference type="PANTHER" id="PTHR30341">
    <property type="entry name" value="SODIUM ION/PROTON ANTIPORTER NHAA-RELATED"/>
    <property type="match status" value="1"/>
</dbReference>
<accession>A0A7I7X9Y8</accession>
<gene>
    <name evidence="12" type="ORF">MHIB_35760</name>
</gene>
<evidence type="ECO:0000256" key="1">
    <source>
        <dbReference type="ARBA" id="ARBA00004429"/>
    </source>
</evidence>
<dbReference type="GO" id="GO:0006885">
    <property type="term" value="P:regulation of pH"/>
    <property type="evidence" value="ECO:0007669"/>
    <property type="project" value="InterPro"/>
</dbReference>
<evidence type="ECO:0000313" key="13">
    <source>
        <dbReference type="Proteomes" id="UP000467260"/>
    </source>
</evidence>